<name>A0A8S5NFR3_9CAUD</name>
<accession>A0A8S5NFR3</accession>
<organism evidence="1">
    <name type="scientific">Siphoviridae sp. ctLmu1</name>
    <dbReference type="NCBI Taxonomy" id="2826253"/>
    <lineage>
        <taxon>Viruses</taxon>
        <taxon>Duplodnaviria</taxon>
        <taxon>Heunggongvirae</taxon>
        <taxon>Uroviricota</taxon>
        <taxon>Caudoviricetes</taxon>
    </lineage>
</organism>
<evidence type="ECO:0000313" key="1">
    <source>
        <dbReference type="EMBL" id="DAD93677.1"/>
    </source>
</evidence>
<reference evidence="1" key="1">
    <citation type="journal article" date="2021" name="Proc. Natl. Acad. Sci. U.S.A.">
        <title>A Catalog of Tens of Thousands of Viruses from Human Metagenomes Reveals Hidden Associations with Chronic Diseases.</title>
        <authorList>
            <person name="Tisza M.J."/>
            <person name="Buck C.B."/>
        </authorList>
    </citation>
    <scope>NUCLEOTIDE SEQUENCE</scope>
    <source>
        <strain evidence="1">CtLmu1</strain>
    </source>
</reference>
<protein>
    <submittedName>
        <fullName evidence="1">Uncharacterized protein</fullName>
    </submittedName>
</protein>
<sequence>MSYFFWEVGLQLRNLQIFRCYKPKKELYLN</sequence>
<dbReference type="EMBL" id="BK015164">
    <property type="protein sequence ID" value="DAD93677.1"/>
    <property type="molecule type" value="Genomic_DNA"/>
</dbReference>
<proteinExistence type="predicted"/>